<dbReference type="OrthoDB" id="3259897at2759"/>
<name>A0A0C9WPR0_9AGAR</name>
<evidence type="ECO:0000313" key="2">
    <source>
        <dbReference type="EMBL" id="KIK00030.1"/>
    </source>
</evidence>
<feature type="region of interest" description="Disordered" evidence="1">
    <location>
        <begin position="335"/>
        <end position="361"/>
    </location>
</feature>
<feature type="region of interest" description="Disordered" evidence="1">
    <location>
        <begin position="384"/>
        <end position="404"/>
    </location>
</feature>
<dbReference type="HOGENOM" id="CLU_556734_0_0_1"/>
<reference evidence="3" key="2">
    <citation type="submission" date="2015-01" db="EMBL/GenBank/DDBJ databases">
        <title>Evolutionary Origins and Diversification of the Mycorrhizal Mutualists.</title>
        <authorList>
            <consortium name="DOE Joint Genome Institute"/>
            <consortium name="Mycorrhizal Genomics Consortium"/>
            <person name="Kohler A."/>
            <person name="Kuo A."/>
            <person name="Nagy L.G."/>
            <person name="Floudas D."/>
            <person name="Copeland A."/>
            <person name="Barry K.W."/>
            <person name="Cichocki N."/>
            <person name="Veneault-Fourrey C."/>
            <person name="LaButti K."/>
            <person name="Lindquist E.A."/>
            <person name="Lipzen A."/>
            <person name="Lundell T."/>
            <person name="Morin E."/>
            <person name="Murat C."/>
            <person name="Riley R."/>
            <person name="Ohm R."/>
            <person name="Sun H."/>
            <person name="Tunlid A."/>
            <person name="Henrissat B."/>
            <person name="Grigoriev I.V."/>
            <person name="Hibbett D.S."/>
            <person name="Martin F."/>
        </authorList>
    </citation>
    <scope>NUCLEOTIDE SEQUENCE [LARGE SCALE GENOMIC DNA]</scope>
    <source>
        <strain evidence="3">LaAM-08-1</strain>
    </source>
</reference>
<reference evidence="2 3" key="1">
    <citation type="submission" date="2014-04" db="EMBL/GenBank/DDBJ databases">
        <authorList>
            <consortium name="DOE Joint Genome Institute"/>
            <person name="Kuo A."/>
            <person name="Kohler A."/>
            <person name="Nagy L.G."/>
            <person name="Floudas D."/>
            <person name="Copeland A."/>
            <person name="Barry K.W."/>
            <person name="Cichocki N."/>
            <person name="Veneault-Fourrey C."/>
            <person name="LaButti K."/>
            <person name="Lindquist E.A."/>
            <person name="Lipzen A."/>
            <person name="Lundell T."/>
            <person name="Morin E."/>
            <person name="Murat C."/>
            <person name="Sun H."/>
            <person name="Tunlid A."/>
            <person name="Henrissat B."/>
            <person name="Grigoriev I.V."/>
            <person name="Hibbett D.S."/>
            <person name="Martin F."/>
            <person name="Nordberg H.P."/>
            <person name="Cantor M.N."/>
            <person name="Hua S.X."/>
        </authorList>
    </citation>
    <scope>NUCLEOTIDE SEQUENCE [LARGE SCALE GENOMIC DNA]</scope>
    <source>
        <strain evidence="2 3">LaAM-08-1</strain>
    </source>
</reference>
<dbReference type="InterPro" id="IPR014752">
    <property type="entry name" value="Arrestin-like_C"/>
</dbReference>
<proteinExistence type="predicted"/>
<keyword evidence="3" id="KW-1185">Reference proteome</keyword>
<dbReference type="EMBL" id="KN838634">
    <property type="protein sequence ID" value="KIK00030.1"/>
    <property type="molecule type" value="Genomic_DNA"/>
</dbReference>
<dbReference type="Gene3D" id="2.60.40.640">
    <property type="match status" value="1"/>
</dbReference>
<gene>
    <name evidence="2" type="ORF">K443DRAFT_679507</name>
</gene>
<feature type="region of interest" description="Disordered" evidence="1">
    <location>
        <begin position="160"/>
        <end position="183"/>
    </location>
</feature>
<sequence>MRRRAQSNSSGPRPPSSFVPVSIYSHVSTYRSLQLELQLYSPSLKINETSRGPLAVFSDHDQVGGKVFLDSRSYHTGQLTISIEGVFMYNPRQSGSAETTNYSEPQKHIFFNCSTCIAVSPTAESSSSRSTFRDAFIRRRPSASHINVSTLSERSYPFTFNLPQSQRPGEEIPPSFTSKFEANSPSKSCGVEYKVVASWEPSDEFEIPSYLEVPILLQPDTDFQSMDATRISPDSWLEMPLKSERRMPVRCAVTLPTFVTFSRGSSIPYFVVFTTVPRSLALAREVASDATISVSLIRQITIHEPTTTFPPTPPPTPPSDEIEINRGGARLLKRVGKSAQSRLTRPRRGSDAPLDKHDKPLPRLPFKKSFFETRTIHSDICIGFPKRPRQQTGSNSHPSLEAVSSLPDGLHKAKIPLDKEMLPCVDWSGISVKYYLDISVLIGQDDLRARVPIRIF</sequence>
<accession>A0A0C9WPR0</accession>
<feature type="compositionally biased region" description="Basic and acidic residues" evidence="1">
    <location>
        <begin position="348"/>
        <end position="361"/>
    </location>
</feature>
<dbReference type="Proteomes" id="UP000054477">
    <property type="component" value="Unassembled WGS sequence"/>
</dbReference>
<evidence type="ECO:0000313" key="3">
    <source>
        <dbReference type="Proteomes" id="UP000054477"/>
    </source>
</evidence>
<organism evidence="2 3">
    <name type="scientific">Laccaria amethystina LaAM-08-1</name>
    <dbReference type="NCBI Taxonomy" id="1095629"/>
    <lineage>
        <taxon>Eukaryota</taxon>
        <taxon>Fungi</taxon>
        <taxon>Dikarya</taxon>
        <taxon>Basidiomycota</taxon>
        <taxon>Agaricomycotina</taxon>
        <taxon>Agaricomycetes</taxon>
        <taxon>Agaricomycetidae</taxon>
        <taxon>Agaricales</taxon>
        <taxon>Agaricineae</taxon>
        <taxon>Hydnangiaceae</taxon>
        <taxon>Laccaria</taxon>
    </lineage>
</organism>
<protein>
    <submittedName>
        <fullName evidence="2">Uncharacterized protein</fullName>
    </submittedName>
</protein>
<dbReference type="AlphaFoldDB" id="A0A0C9WPR0"/>
<evidence type="ECO:0000256" key="1">
    <source>
        <dbReference type="SAM" id="MobiDB-lite"/>
    </source>
</evidence>